<dbReference type="Proteomes" id="UP000831859">
    <property type="component" value="Chromosome"/>
</dbReference>
<name>A0ABY4PJ16_9LACO</name>
<keyword evidence="2" id="KW-1185">Reference proteome</keyword>
<evidence type="ECO:0000313" key="2">
    <source>
        <dbReference type="Proteomes" id="UP000831859"/>
    </source>
</evidence>
<proteinExistence type="predicted"/>
<accession>A0ABY4PJ16</accession>
<gene>
    <name evidence="1" type="ORF">MOO46_02980</name>
</gene>
<sequence>MDKNIKITFGNNYIINLIKKKHPSRKIYIFKSINNVNQNYQIVDFSNKRSIFKNKLEYRIIYSNSINDNKEMVNYLYFNLDEENTKILKANMINIKYKNVNSIYMLKEDFGKKRDILMTCWKSYKDFYHWFHNNPVVKISDLSMTYKKDRCL</sequence>
<dbReference type="Gene3D" id="3.30.70.100">
    <property type="match status" value="1"/>
</dbReference>
<evidence type="ECO:0000313" key="1">
    <source>
        <dbReference type="EMBL" id="UQS85562.1"/>
    </source>
</evidence>
<organism evidence="1 2">
    <name type="scientific">Apilactobacillus apisilvae</name>
    <dbReference type="NCBI Taxonomy" id="2923364"/>
    <lineage>
        <taxon>Bacteria</taxon>
        <taxon>Bacillati</taxon>
        <taxon>Bacillota</taxon>
        <taxon>Bacilli</taxon>
        <taxon>Lactobacillales</taxon>
        <taxon>Lactobacillaceae</taxon>
        <taxon>Apilactobacillus</taxon>
    </lineage>
</organism>
<protein>
    <submittedName>
        <fullName evidence="1">Uncharacterized protein</fullName>
    </submittedName>
</protein>
<dbReference type="EMBL" id="CP093362">
    <property type="protein sequence ID" value="UQS85562.1"/>
    <property type="molecule type" value="Genomic_DNA"/>
</dbReference>
<reference evidence="1 2" key="1">
    <citation type="journal article" date="2022" name="Int. J. Syst. Evol. Microbiol.">
        <title>Apilactobacillus apisilvae sp. nov., Nicolia spurrieriana gen. nov. sp. nov., Bombilactobacillus folatiphilus sp. nov. and Bombilactobacillus thymidiniphilus sp. nov., four new lactic acid bacterial isolates from stingless bees Tetragonula carbonaria and Austroplebeia australis.</title>
        <authorList>
            <person name="Oliphant S.A."/>
            <person name="Watson-Haigh N.S."/>
            <person name="Sumby K.M."/>
            <person name="Gardner J."/>
            <person name="Groom S."/>
            <person name="Jiranek V."/>
        </authorList>
    </citation>
    <scope>NUCLEOTIDE SEQUENCE [LARGE SCALE GENOMIC DNA]</scope>
    <source>
        <strain evidence="1 2">SG5_A10</strain>
    </source>
</reference>
<dbReference type="RefSeq" id="WP_249511533.1">
    <property type="nucleotide sequence ID" value="NZ_CP093362.1"/>
</dbReference>